<evidence type="ECO:0000313" key="3">
    <source>
        <dbReference type="Proteomes" id="UP000256388"/>
    </source>
</evidence>
<keyword evidence="2" id="KW-0560">Oxidoreductase</keyword>
<dbReference type="OrthoDB" id="9795618at2"/>
<evidence type="ECO:0000313" key="2">
    <source>
        <dbReference type="EMBL" id="REG11797.1"/>
    </source>
</evidence>
<dbReference type="Proteomes" id="UP000256388">
    <property type="component" value="Unassembled WGS sequence"/>
</dbReference>
<name>A0A347ZQR6_9CHLR</name>
<evidence type="ECO:0000259" key="1">
    <source>
        <dbReference type="PROSITE" id="PS51819"/>
    </source>
</evidence>
<dbReference type="InterPro" id="IPR029068">
    <property type="entry name" value="Glyas_Bleomycin-R_OHBP_Dase"/>
</dbReference>
<sequence length="151" mass="16950">MTKYAHTNIVCRNWRNLSQFYIEVFDCQAVPPPRDLAGDWLAQATGLQRPHLTGQHLRLPGFGEHGPTLEIFQYDEMLERPAPPAANRLGLGHLAFEVEQVEETLQALLAHGGHELGQVVKQEIAGVGVITFTYATDPEGNILEIQSWEYF</sequence>
<dbReference type="GO" id="GO:0016829">
    <property type="term" value="F:lyase activity"/>
    <property type="evidence" value="ECO:0007669"/>
    <property type="project" value="UniProtKB-KW"/>
</dbReference>
<keyword evidence="3" id="KW-1185">Reference proteome</keyword>
<dbReference type="GO" id="GO:0051213">
    <property type="term" value="F:dioxygenase activity"/>
    <property type="evidence" value="ECO:0007669"/>
    <property type="project" value="UniProtKB-KW"/>
</dbReference>
<accession>A0A347ZQR6</accession>
<proteinExistence type="predicted"/>
<dbReference type="Gene3D" id="3.10.180.10">
    <property type="entry name" value="2,3-Dihydroxybiphenyl 1,2-Dioxygenase, domain 1"/>
    <property type="match status" value="1"/>
</dbReference>
<feature type="domain" description="VOC" evidence="1">
    <location>
        <begin position="3"/>
        <end position="148"/>
    </location>
</feature>
<dbReference type="Pfam" id="PF00903">
    <property type="entry name" value="Glyoxalase"/>
    <property type="match status" value="1"/>
</dbReference>
<dbReference type="InterPro" id="IPR037523">
    <property type="entry name" value="VOC_core"/>
</dbReference>
<keyword evidence="2" id="KW-0456">Lyase</keyword>
<keyword evidence="2" id="KW-0223">Dioxygenase</keyword>
<dbReference type="PROSITE" id="PS51819">
    <property type="entry name" value="VOC"/>
    <property type="match status" value="1"/>
</dbReference>
<protein>
    <submittedName>
        <fullName evidence="2">Catechol 2,3-dioxygenase-like lactoylglutathione lyase family enzyme</fullName>
    </submittedName>
</protein>
<organism evidence="2 3">
    <name type="scientific">Pelolinea submarina</name>
    <dbReference type="NCBI Taxonomy" id="913107"/>
    <lineage>
        <taxon>Bacteria</taxon>
        <taxon>Bacillati</taxon>
        <taxon>Chloroflexota</taxon>
        <taxon>Anaerolineae</taxon>
        <taxon>Anaerolineales</taxon>
        <taxon>Anaerolineaceae</taxon>
        <taxon>Pelolinea</taxon>
    </lineage>
</organism>
<gene>
    <name evidence="2" type="ORF">DFR64_1690</name>
</gene>
<dbReference type="InterPro" id="IPR004360">
    <property type="entry name" value="Glyas_Fos-R_dOase_dom"/>
</dbReference>
<reference evidence="2 3" key="1">
    <citation type="submission" date="2018-08" db="EMBL/GenBank/DDBJ databases">
        <title>Genomic Encyclopedia of Type Strains, Phase IV (KMG-IV): sequencing the most valuable type-strain genomes for metagenomic binning, comparative biology and taxonomic classification.</title>
        <authorList>
            <person name="Goeker M."/>
        </authorList>
    </citation>
    <scope>NUCLEOTIDE SEQUENCE [LARGE SCALE GENOMIC DNA]</scope>
    <source>
        <strain evidence="2 3">DSM 23923</strain>
    </source>
</reference>
<dbReference type="EMBL" id="QUMS01000001">
    <property type="protein sequence ID" value="REG11797.1"/>
    <property type="molecule type" value="Genomic_DNA"/>
</dbReference>
<dbReference type="RefSeq" id="WP_116224913.1">
    <property type="nucleotide sequence ID" value="NZ_AP018437.1"/>
</dbReference>
<dbReference type="SUPFAM" id="SSF54593">
    <property type="entry name" value="Glyoxalase/Bleomycin resistance protein/Dihydroxybiphenyl dioxygenase"/>
    <property type="match status" value="1"/>
</dbReference>
<dbReference type="AlphaFoldDB" id="A0A347ZQR6"/>
<comment type="caution">
    <text evidence="2">The sequence shown here is derived from an EMBL/GenBank/DDBJ whole genome shotgun (WGS) entry which is preliminary data.</text>
</comment>